<keyword evidence="3" id="KW-0731">Sigma factor</keyword>
<dbReference type="InterPro" id="IPR014284">
    <property type="entry name" value="RNA_pol_sigma-70_dom"/>
</dbReference>
<dbReference type="Gene3D" id="1.10.1740.10">
    <property type="match status" value="1"/>
</dbReference>
<name>A0A1H3KLQ4_9BURK</name>
<dbReference type="Gene3D" id="1.10.10.10">
    <property type="entry name" value="Winged helix-like DNA-binding domain superfamily/Winged helix DNA-binding domain"/>
    <property type="match status" value="1"/>
</dbReference>
<dbReference type="PANTHER" id="PTHR43133">
    <property type="entry name" value="RNA POLYMERASE ECF-TYPE SIGMA FACTO"/>
    <property type="match status" value="1"/>
</dbReference>
<dbReference type="InterPro" id="IPR039425">
    <property type="entry name" value="RNA_pol_sigma-70-like"/>
</dbReference>
<evidence type="ECO:0000256" key="3">
    <source>
        <dbReference type="ARBA" id="ARBA00023082"/>
    </source>
</evidence>
<evidence type="ECO:0000259" key="5">
    <source>
        <dbReference type="Pfam" id="PF04542"/>
    </source>
</evidence>
<keyword evidence="2" id="KW-0805">Transcription regulation</keyword>
<dbReference type="AlphaFoldDB" id="A0A1H3KLQ4"/>
<comment type="similarity">
    <text evidence="1">Belongs to the sigma-70 factor family. ECF subfamily.</text>
</comment>
<dbReference type="GO" id="GO:0006352">
    <property type="term" value="P:DNA-templated transcription initiation"/>
    <property type="evidence" value="ECO:0007669"/>
    <property type="project" value="InterPro"/>
</dbReference>
<feature type="domain" description="RNA polymerase sigma factor 70 region 4 type 2" evidence="6">
    <location>
        <begin position="112"/>
        <end position="163"/>
    </location>
</feature>
<dbReference type="SUPFAM" id="SSF88659">
    <property type="entry name" value="Sigma3 and sigma4 domains of RNA polymerase sigma factors"/>
    <property type="match status" value="1"/>
</dbReference>
<dbReference type="PANTHER" id="PTHR43133:SF63">
    <property type="entry name" value="RNA POLYMERASE SIGMA FACTOR FECI-RELATED"/>
    <property type="match status" value="1"/>
</dbReference>
<keyword evidence="4" id="KW-0804">Transcription</keyword>
<dbReference type="GO" id="GO:0003677">
    <property type="term" value="F:DNA binding"/>
    <property type="evidence" value="ECO:0007669"/>
    <property type="project" value="InterPro"/>
</dbReference>
<dbReference type="GO" id="GO:0016987">
    <property type="term" value="F:sigma factor activity"/>
    <property type="evidence" value="ECO:0007669"/>
    <property type="project" value="UniProtKB-KW"/>
</dbReference>
<dbReference type="InterPro" id="IPR007627">
    <property type="entry name" value="RNA_pol_sigma70_r2"/>
</dbReference>
<sequence length="174" mass="20061">MSLNHTHSSLEEVFIASRGQLVRVARRILRNPELADEAVQDTYLRVAEMRSDAEIARPAAYWTRAVCNMALDYLRRQERENTYRTHGVDVETLEIPDGRSPERSLFESQAIRLIDQALDEVPPKTRETFELYRIKGLTQRQIAEHMECALGLVNARIADACKAIHVHRSLLDRH</sequence>
<dbReference type="InterPro" id="IPR013325">
    <property type="entry name" value="RNA_pol_sigma_r2"/>
</dbReference>
<reference evidence="7 8" key="1">
    <citation type="submission" date="2016-10" db="EMBL/GenBank/DDBJ databases">
        <authorList>
            <person name="de Groot N.N."/>
        </authorList>
    </citation>
    <scope>NUCLEOTIDE SEQUENCE [LARGE SCALE GENOMIC DNA]</scope>
    <source>
        <strain evidence="7 8">LMG 24775</strain>
    </source>
</reference>
<accession>A0A1H3KLQ4</accession>
<dbReference type="InterPro" id="IPR036388">
    <property type="entry name" value="WH-like_DNA-bd_sf"/>
</dbReference>
<dbReference type="RefSeq" id="WP_074921437.1">
    <property type="nucleotide sequence ID" value="NZ_CP141274.1"/>
</dbReference>
<dbReference type="NCBIfam" id="TIGR02937">
    <property type="entry name" value="sigma70-ECF"/>
    <property type="match status" value="1"/>
</dbReference>
<dbReference type="Pfam" id="PF04542">
    <property type="entry name" value="Sigma70_r2"/>
    <property type="match status" value="1"/>
</dbReference>
<evidence type="ECO:0000256" key="2">
    <source>
        <dbReference type="ARBA" id="ARBA00023015"/>
    </source>
</evidence>
<organism evidence="7 8">
    <name type="scientific">Delftia lacustris</name>
    <dbReference type="NCBI Taxonomy" id="558537"/>
    <lineage>
        <taxon>Bacteria</taxon>
        <taxon>Pseudomonadati</taxon>
        <taxon>Pseudomonadota</taxon>
        <taxon>Betaproteobacteria</taxon>
        <taxon>Burkholderiales</taxon>
        <taxon>Comamonadaceae</taxon>
        <taxon>Delftia</taxon>
    </lineage>
</organism>
<dbReference type="InterPro" id="IPR013324">
    <property type="entry name" value="RNA_pol_sigma_r3/r4-like"/>
</dbReference>
<dbReference type="Proteomes" id="UP000183417">
    <property type="component" value="Unassembled WGS sequence"/>
</dbReference>
<evidence type="ECO:0000313" key="8">
    <source>
        <dbReference type="Proteomes" id="UP000183417"/>
    </source>
</evidence>
<protein>
    <submittedName>
        <fullName evidence="7">RNA polymerase sigma-70 factor, ECF subfamily</fullName>
    </submittedName>
</protein>
<dbReference type="SUPFAM" id="SSF88946">
    <property type="entry name" value="Sigma2 domain of RNA polymerase sigma factors"/>
    <property type="match status" value="1"/>
</dbReference>
<evidence type="ECO:0000259" key="6">
    <source>
        <dbReference type="Pfam" id="PF08281"/>
    </source>
</evidence>
<dbReference type="InterPro" id="IPR013249">
    <property type="entry name" value="RNA_pol_sigma70_r4_t2"/>
</dbReference>
<dbReference type="GeneID" id="94691285"/>
<evidence type="ECO:0000256" key="4">
    <source>
        <dbReference type="ARBA" id="ARBA00023163"/>
    </source>
</evidence>
<dbReference type="Pfam" id="PF08281">
    <property type="entry name" value="Sigma70_r4_2"/>
    <property type="match status" value="1"/>
</dbReference>
<proteinExistence type="inferred from homology"/>
<feature type="domain" description="RNA polymerase sigma-70 region 2" evidence="5">
    <location>
        <begin position="18"/>
        <end position="79"/>
    </location>
</feature>
<evidence type="ECO:0000313" key="7">
    <source>
        <dbReference type="EMBL" id="SDY52969.1"/>
    </source>
</evidence>
<gene>
    <name evidence="7" type="ORF">SAMN05421547_105232</name>
</gene>
<dbReference type="EMBL" id="FNPE01000005">
    <property type="protein sequence ID" value="SDY52969.1"/>
    <property type="molecule type" value="Genomic_DNA"/>
</dbReference>
<evidence type="ECO:0000256" key="1">
    <source>
        <dbReference type="ARBA" id="ARBA00010641"/>
    </source>
</evidence>